<keyword evidence="3" id="KW-1185">Reference proteome</keyword>
<evidence type="ECO:0000313" key="2">
    <source>
        <dbReference type="EMBL" id="WRP14313.1"/>
    </source>
</evidence>
<accession>A0ABZ1BP26</accession>
<name>A0ABZ1BP26_9FIRM</name>
<sequence length="51" mass="6079">MERRGYHQLRQEMERSPLRPLLEQMDLPPNFKAYVLAMATMAAHNPNRGRR</sequence>
<protein>
    <submittedName>
        <fullName evidence="2">Uncharacterized protein</fullName>
    </submittedName>
</protein>
<dbReference type="EMBL" id="CP141614">
    <property type="protein sequence ID" value="WRP14313.1"/>
    <property type="molecule type" value="Genomic_DNA"/>
</dbReference>
<evidence type="ECO:0000256" key="1">
    <source>
        <dbReference type="SAM" id="MobiDB-lite"/>
    </source>
</evidence>
<feature type="region of interest" description="Disordered" evidence="1">
    <location>
        <begin position="1"/>
        <end position="21"/>
    </location>
</feature>
<organism evidence="2 3">
    <name type="scientific">Geochorda subterranea</name>
    <dbReference type="NCBI Taxonomy" id="3109564"/>
    <lineage>
        <taxon>Bacteria</taxon>
        <taxon>Bacillati</taxon>
        <taxon>Bacillota</taxon>
        <taxon>Limnochordia</taxon>
        <taxon>Limnochordales</taxon>
        <taxon>Geochordaceae</taxon>
        <taxon>Geochorda</taxon>
    </lineage>
</organism>
<dbReference type="Proteomes" id="UP001333102">
    <property type="component" value="Chromosome"/>
</dbReference>
<dbReference type="RefSeq" id="WP_324668625.1">
    <property type="nucleotide sequence ID" value="NZ_CP141614.1"/>
</dbReference>
<feature type="compositionally biased region" description="Basic and acidic residues" evidence="1">
    <location>
        <begin position="1"/>
        <end position="17"/>
    </location>
</feature>
<reference evidence="3" key="1">
    <citation type="submission" date="2023-12" db="EMBL/GenBank/DDBJ databases">
        <title>Novel isolates from deep terrestrial aquifers shed light on the physiology and ecology of the class Limnochordia.</title>
        <authorList>
            <person name="Karnachuk O.V."/>
            <person name="Lukina A.P."/>
            <person name="Avakyan M.R."/>
            <person name="Kadnikov V."/>
            <person name="Begmatov S."/>
            <person name="Beletsky A.V."/>
            <person name="Mardanov A.V."/>
            <person name="Ravin N.V."/>
        </authorList>
    </citation>
    <scope>NUCLEOTIDE SEQUENCE [LARGE SCALE GENOMIC DNA]</scope>
    <source>
        <strain evidence="3">LN</strain>
    </source>
</reference>
<proteinExistence type="predicted"/>
<evidence type="ECO:0000313" key="3">
    <source>
        <dbReference type="Proteomes" id="UP001333102"/>
    </source>
</evidence>
<gene>
    <name evidence="2" type="ORF">VLY81_12970</name>
</gene>